<gene>
    <name evidence="3" type="ordered locus">Olsu_1717</name>
</gene>
<evidence type="ECO:0000256" key="1">
    <source>
        <dbReference type="SAM" id="MobiDB-lite"/>
    </source>
</evidence>
<protein>
    <submittedName>
        <fullName evidence="3">Uncharacterized protein</fullName>
    </submittedName>
</protein>
<keyword evidence="4" id="KW-1185">Reference proteome</keyword>
<dbReference type="AlphaFoldDB" id="E1QXF2"/>
<evidence type="ECO:0000313" key="3">
    <source>
        <dbReference type="EMBL" id="ADK68805.1"/>
    </source>
</evidence>
<dbReference type="OrthoDB" id="3186733at2"/>
<keyword evidence="2" id="KW-0812">Transmembrane</keyword>
<dbReference type="GeneID" id="78513209"/>
<reference evidence="3 4" key="1">
    <citation type="journal article" date="2010" name="Stand. Genomic Sci.">
        <title>Complete genome sequence of Olsenella uli type strain (VPI D76D-27C).</title>
        <authorList>
            <person name="Goker M."/>
            <person name="Held B."/>
            <person name="Lucas S."/>
            <person name="Nolan M."/>
            <person name="Yasawong M."/>
            <person name="Glavina Del Rio T."/>
            <person name="Tice H."/>
            <person name="Cheng J.F."/>
            <person name="Bruce D."/>
            <person name="Detter J.C."/>
            <person name="Tapia R."/>
            <person name="Han C."/>
            <person name="Goodwin L."/>
            <person name="Pitluck S."/>
            <person name="Liolios K."/>
            <person name="Ivanova N."/>
            <person name="Mavromatis K."/>
            <person name="Mikhailova N."/>
            <person name="Pati A."/>
            <person name="Chen A."/>
            <person name="Palaniappan K."/>
            <person name="Land M."/>
            <person name="Hauser L."/>
            <person name="Chang Y.J."/>
            <person name="Jeffries C.D."/>
            <person name="Rohde M."/>
            <person name="Sikorski J."/>
            <person name="Pukall R."/>
            <person name="Woyke T."/>
            <person name="Bristow J."/>
            <person name="Eisen J.A."/>
            <person name="Markowitz V."/>
            <person name="Hugenholtz P."/>
            <person name="Kyrpides N.C."/>
            <person name="Klenk H.P."/>
            <person name="Lapidus A."/>
        </authorList>
    </citation>
    <scope>NUCLEOTIDE SEQUENCE [LARGE SCALE GENOMIC DNA]</scope>
    <source>
        <strain evidence="4">ATCC 49627 / DSM 7084 / CIP 109912 / JCM 12494 / NCIMB 702895 / VPI D76D-27C</strain>
    </source>
</reference>
<dbReference type="eggNOG" id="ENOG5034AV6">
    <property type="taxonomic scope" value="Bacteria"/>
</dbReference>
<dbReference type="Proteomes" id="UP000000333">
    <property type="component" value="Chromosome"/>
</dbReference>
<keyword evidence="2" id="KW-0472">Membrane</keyword>
<feature type="region of interest" description="Disordered" evidence="1">
    <location>
        <begin position="1"/>
        <end position="110"/>
    </location>
</feature>
<evidence type="ECO:0000313" key="4">
    <source>
        <dbReference type="Proteomes" id="UP000000333"/>
    </source>
</evidence>
<dbReference type="EMBL" id="CP002106">
    <property type="protein sequence ID" value="ADK68805.1"/>
    <property type="molecule type" value="Genomic_DNA"/>
</dbReference>
<proteinExistence type="predicted"/>
<organism evidence="3 4">
    <name type="scientific">Olsenella uli (strain ATCC 49627 / DSM 7084 / CCUG 31166 / CIP 109912 / JCM 12494 / LMG 11480 / NCIMB 702895 / VPI D76D-27C)</name>
    <name type="common">Lactobacillus uli</name>
    <dbReference type="NCBI Taxonomy" id="633147"/>
    <lineage>
        <taxon>Bacteria</taxon>
        <taxon>Bacillati</taxon>
        <taxon>Actinomycetota</taxon>
        <taxon>Coriobacteriia</taxon>
        <taxon>Coriobacteriales</taxon>
        <taxon>Atopobiaceae</taxon>
        <taxon>Olsenella</taxon>
    </lineage>
</organism>
<dbReference type="RefSeq" id="WP_013252556.1">
    <property type="nucleotide sequence ID" value="NC_014363.1"/>
</dbReference>
<dbReference type="STRING" id="633147.Olsu_1717"/>
<keyword evidence="2" id="KW-1133">Transmembrane helix</keyword>
<dbReference type="HOGENOM" id="CLU_993354_0_0_11"/>
<feature type="compositionally biased region" description="Polar residues" evidence="1">
    <location>
        <begin position="1"/>
        <end position="10"/>
    </location>
</feature>
<feature type="transmembrane region" description="Helical" evidence="2">
    <location>
        <begin position="141"/>
        <end position="160"/>
    </location>
</feature>
<dbReference type="PATRIC" id="fig|633147.7.peg.1423"/>
<accession>E1QXF2</accession>
<sequence length="304" mass="31865">MSQHASGSSSAPRHGRHAAGSGGARPSRASTRQQAAPAAQRFPGADERRANLREALPVIGSDSTEQDAPRPVLDPAATGSFRRIEVGEGATVENRENVSRTSPNSANLRGRAGLGGDMRLHGAHAPQFERHETKVRGDRRIIIPIALLVVALLCGGAFLFQRIMTFKPAETPQQEVEQTQTAIEGAIEYRGTRYYLKQNDTGGYDLVSQSASSTSGSSTTLFTLSGTPVQLVLYNGALVIPENLSDGSWDVIAYTMGAGGLPTQVVDADGNAVGGQGELVSVSLEDPNLVVTDSSGSTTTVALA</sequence>
<dbReference type="KEGG" id="ols:Olsu_1717"/>
<evidence type="ECO:0000256" key="2">
    <source>
        <dbReference type="SAM" id="Phobius"/>
    </source>
</evidence>
<feature type="compositionally biased region" description="Low complexity" evidence="1">
    <location>
        <begin position="24"/>
        <end position="41"/>
    </location>
</feature>
<name>E1QXF2_OLSUV</name>